<protein>
    <recommendedName>
        <fullName evidence="4">Acyloxyacyl hydrolase</fullName>
    </recommendedName>
</protein>
<sequence>MAMFRYFLTLISVCVVTGVYAGDTVSAPASLPPRKGGVGLEVNLISGRIIRHSASFTAPVPAMSYALDVNIVWQSYGQKPWQQPLGYPLYGAGITLTDYRSPRIFGKCAGIYPYVQIPLVRVGQFEWTFRFGVGVAYVTKRYSLGPDIDTINTAVSTHVNAFACLYTDLRYRLNEQLDLQAGGNLTHISNALYREPNLGVNMVGAHVGIRYFPGTSSPDRIMRKMPPVRKRWLAEARVGISHKEARAEGSPVKAAYIGALSVSRRVNGHNKVFAGIDAAYHKDVLAFLINYGIEIGHEKKHSWDGGFFVGDEFIVGRLGLMAAVGVYYRQTFLDFDPIYQRMGGKYYILTRERGPVKELFLSALLNTHGVVAEYAEFGMGVSF</sequence>
<comment type="caution">
    <text evidence="2">The sequence shown here is derived from an EMBL/GenBank/DDBJ whole genome shotgun (WGS) entry which is preliminary data.</text>
</comment>
<evidence type="ECO:0000256" key="1">
    <source>
        <dbReference type="SAM" id="SignalP"/>
    </source>
</evidence>
<evidence type="ECO:0000313" key="2">
    <source>
        <dbReference type="EMBL" id="GAA4465864.1"/>
    </source>
</evidence>
<dbReference type="InterPro" id="IPR018550">
    <property type="entry name" value="Lipid-A_deacylase-rel"/>
</dbReference>
<feature type="signal peptide" evidence="1">
    <location>
        <begin position="1"/>
        <end position="21"/>
    </location>
</feature>
<keyword evidence="1" id="KW-0732">Signal</keyword>
<keyword evidence="3" id="KW-1185">Reference proteome</keyword>
<dbReference type="Gene3D" id="2.40.160.20">
    <property type="match status" value="1"/>
</dbReference>
<gene>
    <name evidence="2" type="ORF">GCM10023093_18780</name>
</gene>
<evidence type="ECO:0008006" key="4">
    <source>
        <dbReference type="Google" id="ProtNLM"/>
    </source>
</evidence>
<proteinExistence type="predicted"/>
<feature type="chain" id="PRO_5047084920" description="Acyloxyacyl hydrolase" evidence="1">
    <location>
        <begin position="22"/>
        <end position="383"/>
    </location>
</feature>
<dbReference type="Proteomes" id="UP001500067">
    <property type="component" value="Unassembled WGS sequence"/>
</dbReference>
<dbReference type="Pfam" id="PF09411">
    <property type="entry name" value="PagL"/>
    <property type="match status" value="1"/>
</dbReference>
<accession>A0ABP8NHF5</accession>
<organism evidence="2 3">
    <name type="scientific">Nemorincola caseinilytica</name>
    <dbReference type="NCBI Taxonomy" id="2054315"/>
    <lineage>
        <taxon>Bacteria</taxon>
        <taxon>Pseudomonadati</taxon>
        <taxon>Bacteroidota</taxon>
        <taxon>Chitinophagia</taxon>
        <taxon>Chitinophagales</taxon>
        <taxon>Chitinophagaceae</taxon>
        <taxon>Nemorincola</taxon>
    </lineage>
</organism>
<name>A0ABP8NHF5_9BACT</name>
<dbReference type="EMBL" id="BAABFA010000011">
    <property type="protein sequence ID" value="GAA4465864.1"/>
    <property type="molecule type" value="Genomic_DNA"/>
</dbReference>
<reference evidence="3" key="1">
    <citation type="journal article" date="2019" name="Int. J. Syst. Evol. Microbiol.">
        <title>The Global Catalogue of Microorganisms (GCM) 10K type strain sequencing project: providing services to taxonomists for standard genome sequencing and annotation.</title>
        <authorList>
            <consortium name="The Broad Institute Genomics Platform"/>
            <consortium name="The Broad Institute Genome Sequencing Center for Infectious Disease"/>
            <person name="Wu L."/>
            <person name="Ma J."/>
        </authorList>
    </citation>
    <scope>NUCLEOTIDE SEQUENCE [LARGE SCALE GENOMIC DNA]</scope>
    <source>
        <strain evidence="3">JCM 32105</strain>
    </source>
</reference>
<evidence type="ECO:0000313" key="3">
    <source>
        <dbReference type="Proteomes" id="UP001500067"/>
    </source>
</evidence>